<evidence type="ECO:0000313" key="4">
    <source>
        <dbReference type="Proteomes" id="UP000755104"/>
    </source>
</evidence>
<dbReference type="InterPro" id="IPR007893">
    <property type="entry name" value="Spore_coat_U/FanG"/>
</dbReference>
<keyword evidence="1" id="KW-0732">Signal</keyword>
<feature type="chain" id="PRO_5046701033" evidence="1">
    <location>
        <begin position="26"/>
        <end position="166"/>
    </location>
</feature>
<gene>
    <name evidence="3" type="ORF">K3174_06880</name>
</gene>
<reference evidence="3 4" key="1">
    <citation type="submission" date="2021-08" db="EMBL/GenBank/DDBJ databases">
        <title>Comparative Genomics Analysis of the Genus Qipengyuania Reveals Extensive Genetic Diversity and Metabolic Versatility, Including the Description of Fifteen Novel Species.</title>
        <authorList>
            <person name="Liu Y."/>
        </authorList>
    </citation>
    <scope>NUCLEOTIDE SEQUENCE [LARGE SCALE GENOMIC DNA]</scope>
    <source>
        <strain evidence="3 4">6D47A</strain>
    </source>
</reference>
<evidence type="ECO:0000256" key="1">
    <source>
        <dbReference type="SAM" id="SignalP"/>
    </source>
</evidence>
<proteinExistence type="predicted"/>
<sequence length="166" mass="17632">MSQLSRLSSIPVGFALVCAASPAEAQSHQNSGDLELSVAIVDGCTLSTTDVAFGLIVGVAGEIRASGTVDVQCTANLDFAISMDRGLHSQGINRRMRNSVNGGYMRYSLYSDPGYSRRWTDQRSGRVQGNSGSTGSVTYTVYGELTFNGAAVPGRYDDNVTVTIDF</sequence>
<feature type="domain" description="Spore coat protein U/FanG" evidence="2">
    <location>
        <begin position="34"/>
        <end position="163"/>
    </location>
</feature>
<dbReference type="InterPro" id="IPR053167">
    <property type="entry name" value="Spore_coat_component"/>
</dbReference>
<organism evidence="3 4">
    <name type="scientific">Qipengyuania qiaonensis</name>
    <dbReference type="NCBI Taxonomy" id="2867240"/>
    <lineage>
        <taxon>Bacteria</taxon>
        <taxon>Pseudomonadati</taxon>
        <taxon>Pseudomonadota</taxon>
        <taxon>Alphaproteobacteria</taxon>
        <taxon>Sphingomonadales</taxon>
        <taxon>Erythrobacteraceae</taxon>
        <taxon>Qipengyuania</taxon>
    </lineage>
</organism>
<dbReference type="SMART" id="SM00972">
    <property type="entry name" value="SCPU"/>
    <property type="match status" value="1"/>
</dbReference>
<keyword evidence="4" id="KW-1185">Reference proteome</keyword>
<name>A0ABS7J8F9_9SPHN</name>
<dbReference type="PANTHER" id="PTHR37089">
    <property type="entry name" value="PROTEIN U-RELATED"/>
    <property type="match status" value="1"/>
</dbReference>
<feature type="signal peptide" evidence="1">
    <location>
        <begin position="1"/>
        <end position="25"/>
    </location>
</feature>
<comment type="caution">
    <text evidence="3">The sequence shown here is derived from an EMBL/GenBank/DDBJ whole genome shotgun (WGS) entry which is preliminary data.</text>
</comment>
<dbReference type="Pfam" id="PF05229">
    <property type="entry name" value="SCPU"/>
    <property type="match status" value="1"/>
</dbReference>
<protein>
    <submittedName>
        <fullName evidence="3">Spore coat U domain-containing protein</fullName>
    </submittedName>
</protein>
<dbReference type="EMBL" id="JAIGNO010000003">
    <property type="protein sequence ID" value="MBX7482250.1"/>
    <property type="molecule type" value="Genomic_DNA"/>
</dbReference>
<evidence type="ECO:0000259" key="2">
    <source>
        <dbReference type="Pfam" id="PF05229"/>
    </source>
</evidence>
<dbReference type="RefSeq" id="WP_221557207.1">
    <property type="nucleotide sequence ID" value="NZ_JAIGNO010000003.1"/>
</dbReference>
<accession>A0ABS7J8F9</accession>
<dbReference type="Proteomes" id="UP000755104">
    <property type="component" value="Unassembled WGS sequence"/>
</dbReference>
<evidence type="ECO:0000313" key="3">
    <source>
        <dbReference type="EMBL" id="MBX7482250.1"/>
    </source>
</evidence>